<dbReference type="PANTHER" id="PTHR33138">
    <property type="entry name" value="OS01G0690200 PROTEIN"/>
    <property type="match status" value="1"/>
</dbReference>
<keyword evidence="5" id="KW-1185">Reference proteome</keyword>
<proteinExistence type="predicted"/>
<reference evidence="4 5" key="1">
    <citation type="journal article" date="2022" name="G3 (Bethesda)">
        <title>Whole-genome sequence and methylome profiling of the almond [Prunus dulcis (Mill.) D.A. Webb] cultivar 'Nonpareil'.</title>
        <authorList>
            <person name="D'Amico-Willman K.M."/>
            <person name="Ouma W.Z."/>
            <person name="Meulia T."/>
            <person name="Sideli G.M."/>
            <person name="Gradziel T.M."/>
            <person name="Fresnedo-Ramirez J."/>
        </authorList>
    </citation>
    <scope>NUCLEOTIDE SEQUENCE [LARGE SCALE GENOMIC DNA]</scope>
    <source>
        <strain evidence="4">Clone GOH B32 T37-40</strain>
    </source>
</reference>
<sequence>MSMNSSQYDLSKNTSHYPKFSPATGSLQGLSYPFIGGARPAYCGPPEFHISCVDDSPKLTIMSLRYRVLELNPVHKNLRLVRLDLWNSTCTDKLANTTIKSEFFTYNENEDMESVADARWDKRGRTTP</sequence>
<dbReference type="Pfam" id="PF13947">
    <property type="entry name" value="GUB_WAK_bind"/>
    <property type="match status" value="1"/>
</dbReference>
<dbReference type="EMBL" id="JAJFAZ020000003">
    <property type="protein sequence ID" value="KAI5339291.1"/>
    <property type="molecule type" value="Genomic_DNA"/>
</dbReference>
<dbReference type="GO" id="GO:0030247">
    <property type="term" value="F:polysaccharide binding"/>
    <property type="evidence" value="ECO:0007669"/>
    <property type="project" value="InterPro"/>
</dbReference>
<comment type="caution">
    <text evidence="4">The sequence shown here is derived from an EMBL/GenBank/DDBJ whole genome shotgun (WGS) entry which is preliminary data.</text>
</comment>
<evidence type="ECO:0000256" key="1">
    <source>
        <dbReference type="ARBA" id="ARBA00004167"/>
    </source>
</evidence>
<protein>
    <recommendedName>
        <fullName evidence="3">Wall-associated receptor kinase galacturonan-binding domain-containing protein</fullName>
    </recommendedName>
</protein>
<evidence type="ECO:0000256" key="2">
    <source>
        <dbReference type="ARBA" id="ARBA00022729"/>
    </source>
</evidence>
<comment type="subcellular location">
    <subcellularLocation>
        <location evidence="1">Membrane</location>
        <topology evidence="1">Single-pass membrane protein</topology>
    </subcellularLocation>
</comment>
<dbReference type="PANTHER" id="PTHR33138:SF1">
    <property type="entry name" value="OS01G0113900 PROTEIN"/>
    <property type="match status" value="1"/>
</dbReference>
<evidence type="ECO:0000259" key="3">
    <source>
        <dbReference type="Pfam" id="PF13947"/>
    </source>
</evidence>
<dbReference type="AlphaFoldDB" id="A0AAD4ZB50"/>
<dbReference type="InterPro" id="IPR025287">
    <property type="entry name" value="WAK_GUB"/>
</dbReference>
<keyword evidence="2" id="KW-0732">Signal</keyword>
<evidence type="ECO:0000313" key="5">
    <source>
        <dbReference type="Proteomes" id="UP001054821"/>
    </source>
</evidence>
<dbReference type="Proteomes" id="UP001054821">
    <property type="component" value="Chromosome 3"/>
</dbReference>
<feature type="domain" description="Wall-associated receptor kinase galacturonan-binding" evidence="3">
    <location>
        <begin position="28"/>
        <end position="82"/>
    </location>
</feature>
<name>A0AAD4ZB50_PRUDU</name>
<evidence type="ECO:0000313" key="4">
    <source>
        <dbReference type="EMBL" id="KAI5339291.1"/>
    </source>
</evidence>
<dbReference type="GO" id="GO:0016020">
    <property type="term" value="C:membrane"/>
    <property type="evidence" value="ECO:0007669"/>
    <property type="project" value="UniProtKB-SubCell"/>
</dbReference>
<gene>
    <name evidence="4" type="ORF">L3X38_018563</name>
</gene>
<organism evidence="4 5">
    <name type="scientific">Prunus dulcis</name>
    <name type="common">Almond</name>
    <name type="synonym">Amygdalus dulcis</name>
    <dbReference type="NCBI Taxonomy" id="3755"/>
    <lineage>
        <taxon>Eukaryota</taxon>
        <taxon>Viridiplantae</taxon>
        <taxon>Streptophyta</taxon>
        <taxon>Embryophyta</taxon>
        <taxon>Tracheophyta</taxon>
        <taxon>Spermatophyta</taxon>
        <taxon>Magnoliopsida</taxon>
        <taxon>eudicotyledons</taxon>
        <taxon>Gunneridae</taxon>
        <taxon>Pentapetalae</taxon>
        <taxon>rosids</taxon>
        <taxon>fabids</taxon>
        <taxon>Rosales</taxon>
        <taxon>Rosaceae</taxon>
        <taxon>Amygdaloideae</taxon>
        <taxon>Amygdaleae</taxon>
        <taxon>Prunus</taxon>
    </lineage>
</organism>
<accession>A0AAD4ZB50</accession>